<sequence length="320" mass="34028">MWLFAINGKSGGGRGLKAWRKVEAELKRLDVDYAAVLSETPETARRAITRLLREHNGIVQDEAPRQRLKAITIIGGDGTIHGILPAVCDSGVPLGIIPAGSGNDTARAFGIPKRPLDALRIVLQGRAYPADIIAMRDPKSDIGYRPVLTALAAGFDSAIAAAVNRSVYKKLCNLIGAGSFAYVIGLIQVLLTFRPRPIAVTVDGETHCFRQGWMAAVCNASAYGGGLRICPDAKPDDGMLNVCVVHSCTPLQLLRLFPLILSGKHTRLPYVALFSGQAVAVEDMAGDPAKPAIAVYGDGEPAGELPLYAEAAGNRIEVLR</sequence>
<dbReference type="OrthoDB" id="9786026at2"/>
<dbReference type="EMBL" id="JAAAMU010000021">
    <property type="protein sequence ID" value="NBC72666.1"/>
    <property type="molecule type" value="Genomic_DNA"/>
</dbReference>
<dbReference type="NCBIfam" id="TIGR00147">
    <property type="entry name" value="YegS/Rv2252/BmrU family lipid kinase"/>
    <property type="match status" value="1"/>
</dbReference>
<reference evidence="13 14" key="1">
    <citation type="submission" date="2020-01" db="EMBL/GenBank/DDBJ databases">
        <title>Paenibacillus soybeanensis sp. nov. isolated from the nodules of soybean (Glycine max(L.) Merr).</title>
        <authorList>
            <person name="Wang H."/>
        </authorList>
    </citation>
    <scope>NUCLEOTIDE SEQUENCE [LARGE SCALE GENOMIC DNA]</scope>
    <source>
        <strain evidence="13 14">DSM 23054</strain>
    </source>
</reference>
<evidence type="ECO:0000313" key="13">
    <source>
        <dbReference type="EMBL" id="NBC72666.1"/>
    </source>
</evidence>
<dbReference type="Pfam" id="PF00781">
    <property type="entry name" value="DAGK_cat"/>
    <property type="match status" value="1"/>
</dbReference>
<dbReference type="InterPro" id="IPR017438">
    <property type="entry name" value="ATP-NAD_kinase_N"/>
</dbReference>
<feature type="transmembrane region" description="Helical" evidence="11">
    <location>
        <begin position="171"/>
        <end position="191"/>
    </location>
</feature>
<dbReference type="InterPro" id="IPR005218">
    <property type="entry name" value="Diacylglycerol/lipid_kinase"/>
</dbReference>
<dbReference type="SMART" id="SM00046">
    <property type="entry name" value="DAGKc"/>
    <property type="match status" value="1"/>
</dbReference>
<dbReference type="GO" id="GO:0008654">
    <property type="term" value="P:phospholipid biosynthetic process"/>
    <property type="evidence" value="ECO:0007669"/>
    <property type="project" value="UniProtKB-KW"/>
</dbReference>
<name>A0A7X4YW30_9BACL</name>
<keyword evidence="10" id="KW-1208">Phospholipid metabolism</keyword>
<accession>A0A7X4YW30</accession>
<dbReference type="AlphaFoldDB" id="A0A7X4YW30"/>
<dbReference type="GO" id="GO:0016301">
    <property type="term" value="F:kinase activity"/>
    <property type="evidence" value="ECO:0007669"/>
    <property type="project" value="UniProtKB-KW"/>
</dbReference>
<evidence type="ECO:0000256" key="5">
    <source>
        <dbReference type="ARBA" id="ARBA00022741"/>
    </source>
</evidence>
<evidence type="ECO:0000256" key="6">
    <source>
        <dbReference type="ARBA" id="ARBA00022777"/>
    </source>
</evidence>
<evidence type="ECO:0000256" key="9">
    <source>
        <dbReference type="ARBA" id="ARBA00023209"/>
    </source>
</evidence>
<keyword evidence="6 13" id="KW-0418">Kinase</keyword>
<evidence type="ECO:0000256" key="8">
    <source>
        <dbReference type="ARBA" id="ARBA00023098"/>
    </source>
</evidence>
<dbReference type="Proteomes" id="UP000558113">
    <property type="component" value="Unassembled WGS sequence"/>
</dbReference>
<dbReference type="InterPro" id="IPR045540">
    <property type="entry name" value="YegS/DAGK_C"/>
</dbReference>
<feature type="domain" description="DAGKc" evidence="12">
    <location>
        <begin position="1"/>
        <end position="139"/>
    </location>
</feature>
<dbReference type="PANTHER" id="PTHR12358:SF54">
    <property type="entry name" value="SPHINGOSINE KINASE RELATED PROTEIN"/>
    <property type="match status" value="1"/>
</dbReference>
<evidence type="ECO:0000256" key="11">
    <source>
        <dbReference type="SAM" id="Phobius"/>
    </source>
</evidence>
<proteinExistence type="inferred from homology"/>
<keyword evidence="4" id="KW-0808">Transferase</keyword>
<organism evidence="13 14">
    <name type="scientific">Paenibacillus sacheonensis</name>
    <dbReference type="NCBI Taxonomy" id="742054"/>
    <lineage>
        <taxon>Bacteria</taxon>
        <taxon>Bacillati</taxon>
        <taxon>Bacillota</taxon>
        <taxon>Bacilli</taxon>
        <taxon>Bacillales</taxon>
        <taxon>Paenibacillaceae</taxon>
        <taxon>Paenibacillus</taxon>
    </lineage>
</organism>
<comment type="similarity">
    <text evidence="2">Belongs to the diacylglycerol/lipid kinase family.</text>
</comment>
<dbReference type="InterPro" id="IPR001206">
    <property type="entry name" value="Diacylglycerol_kinase_cat_dom"/>
</dbReference>
<keyword evidence="11" id="KW-1133">Transmembrane helix</keyword>
<dbReference type="GO" id="GO:0005524">
    <property type="term" value="F:ATP binding"/>
    <property type="evidence" value="ECO:0007669"/>
    <property type="project" value="UniProtKB-KW"/>
</dbReference>
<keyword evidence="7" id="KW-0067">ATP-binding</keyword>
<evidence type="ECO:0000256" key="4">
    <source>
        <dbReference type="ARBA" id="ARBA00022679"/>
    </source>
</evidence>
<keyword evidence="5" id="KW-0547">Nucleotide-binding</keyword>
<evidence type="ECO:0000256" key="10">
    <source>
        <dbReference type="ARBA" id="ARBA00023264"/>
    </source>
</evidence>
<evidence type="ECO:0000256" key="3">
    <source>
        <dbReference type="ARBA" id="ARBA00022516"/>
    </source>
</evidence>
<keyword evidence="14" id="KW-1185">Reference proteome</keyword>
<evidence type="ECO:0000256" key="7">
    <source>
        <dbReference type="ARBA" id="ARBA00022840"/>
    </source>
</evidence>
<protein>
    <submittedName>
        <fullName evidence="13">YegS/Rv2252/BmrU family lipid kinase</fullName>
    </submittedName>
</protein>
<keyword evidence="11" id="KW-0812">Transmembrane</keyword>
<keyword evidence="9" id="KW-0594">Phospholipid biosynthesis</keyword>
<dbReference type="Gene3D" id="2.60.200.40">
    <property type="match status" value="1"/>
</dbReference>
<evidence type="ECO:0000256" key="1">
    <source>
        <dbReference type="ARBA" id="ARBA00001946"/>
    </source>
</evidence>
<dbReference type="InterPro" id="IPR016064">
    <property type="entry name" value="NAD/diacylglycerol_kinase_sf"/>
</dbReference>
<keyword evidence="11" id="KW-0472">Membrane</keyword>
<keyword evidence="8" id="KW-0443">Lipid metabolism</keyword>
<dbReference type="SUPFAM" id="SSF111331">
    <property type="entry name" value="NAD kinase/diacylglycerol kinase-like"/>
    <property type="match status" value="1"/>
</dbReference>
<evidence type="ECO:0000313" key="14">
    <source>
        <dbReference type="Proteomes" id="UP000558113"/>
    </source>
</evidence>
<evidence type="ECO:0000256" key="2">
    <source>
        <dbReference type="ARBA" id="ARBA00005983"/>
    </source>
</evidence>
<dbReference type="Gene3D" id="3.40.50.10330">
    <property type="entry name" value="Probable inorganic polyphosphate/atp-NAD kinase, domain 1"/>
    <property type="match status" value="1"/>
</dbReference>
<keyword evidence="3" id="KW-0444">Lipid biosynthesis</keyword>
<comment type="cofactor">
    <cofactor evidence="1">
        <name>Mg(2+)</name>
        <dbReference type="ChEBI" id="CHEBI:18420"/>
    </cofactor>
</comment>
<dbReference type="InterPro" id="IPR050187">
    <property type="entry name" value="Lipid_Phosphate_FormReg"/>
</dbReference>
<dbReference type="Pfam" id="PF19279">
    <property type="entry name" value="YegS_C"/>
    <property type="match status" value="1"/>
</dbReference>
<evidence type="ECO:0000259" key="12">
    <source>
        <dbReference type="PROSITE" id="PS50146"/>
    </source>
</evidence>
<dbReference type="RefSeq" id="WP_161703884.1">
    <property type="nucleotide sequence ID" value="NZ_JAAAMU010000021.1"/>
</dbReference>
<comment type="caution">
    <text evidence="13">The sequence shown here is derived from an EMBL/GenBank/DDBJ whole genome shotgun (WGS) entry which is preliminary data.</text>
</comment>
<dbReference type="PROSITE" id="PS50146">
    <property type="entry name" value="DAGK"/>
    <property type="match status" value="1"/>
</dbReference>
<dbReference type="PANTHER" id="PTHR12358">
    <property type="entry name" value="SPHINGOSINE KINASE"/>
    <property type="match status" value="1"/>
</dbReference>
<gene>
    <name evidence="13" type="ORF">GT003_27090</name>
</gene>